<comment type="catalytic activity">
    <reaction evidence="10">
        <text>Mg(2+)(in) = Mg(2+)(out)</text>
        <dbReference type="Rhea" id="RHEA:29827"/>
        <dbReference type="ChEBI" id="CHEBI:18420"/>
    </reaction>
</comment>
<keyword evidence="3" id="KW-0813">Transport</keyword>
<dbReference type="PANTHER" id="PTHR46494">
    <property type="entry name" value="CORA FAMILY METAL ION TRANSPORTER (EUROFUNG)"/>
    <property type="match status" value="1"/>
</dbReference>
<keyword evidence="7 12" id="KW-1133">Transmembrane helix</keyword>
<dbReference type="AlphaFoldDB" id="A0A921LR32"/>
<dbReference type="FunFam" id="1.20.58.340:FF:000004">
    <property type="entry name" value="Magnesium transport protein CorA"/>
    <property type="match status" value="1"/>
</dbReference>
<evidence type="ECO:0000256" key="7">
    <source>
        <dbReference type="ARBA" id="ARBA00022989"/>
    </source>
</evidence>
<dbReference type="InterPro" id="IPR045863">
    <property type="entry name" value="CorA_TM1_TM2"/>
</dbReference>
<evidence type="ECO:0000256" key="5">
    <source>
        <dbReference type="ARBA" id="ARBA00022692"/>
    </source>
</evidence>
<dbReference type="SUPFAM" id="SSF144083">
    <property type="entry name" value="Magnesium transport protein CorA, transmembrane region"/>
    <property type="match status" value="1"/>
</dbReference>
<organism evidence="13 14">
    <name type="scientific">Collinsella ihumii</name>
    <dbReference type="NCBI Taxonomy" id="1720204"/>
    <lineage>
        <taxon>Bacteria</taxon>
        <taxon>Bacillati</taxon>
        <taxon>Actinomycetota</taxon>
        <taxon>Coriobacteriia</taxon>
        <taxon>Coriobacteriales</taxon>
        <taxon>Coriobacteriaceae</taxon>
        <taxon>Collinsella</taxon>
    </lineage>
</organism>
<dbReference type="GO" id="GO:0000287">
    <property type="term" value="F:magnesium ion binding"/>
    <property type="evidence" value="ECO:0007669"/>
    <property type="project" value="TreeGrafter"/>
</dbReference>
<dbReference type="GO" id="GO:0005886">
    <property type="term" value="C:plasma membrane"/>
    <property type="evidence" value="ECO:0007669"/>
    <property type="project" value="UniProtKB-SubCell"/>
</dbReference>
<evidence type="ECO:0000256" key="2">
    <source>
        <dbReference type="ARBA" id="ARBA00009765"/>
    </source>
</evidence>
<evidence type="ECO:0000256" key="10">
    <source>
        <dbReference type="ARBA" id="ARBA00034269"/>
    </source>
</evidence>
<sequence length="325" mass="36302">MRVWHIEDGRLVEGSASDSTGSRGRIEALDERELDMEDAGHVLREAVAQMPHAYVPFIEFAPGMAAGVIALPAAASNSASPVNVGVVLEPTRLRLIGQMEACGEALTFLVRERVPMAGAAGALCGVMRYAVRDHPVLLSAVRRDFEVLEERLLEGHRRIDRGKMMADARRLMGFDALYQGMSDIASELSEGSDELVAQGDRLRFHSLARMLDRLSTRLESLQDYSLQLNGLYQEEIDIRQNSVMQWLTVIATIFMPLTFITGWYGMNFPTMAMLQEPWGYPLVVGVCLVIAVAEIVCFHRRGWLHFGGRRRPHPSRHGSARRKTK</sequence>
<name>A0A921LR32_9ACTN</name>
<dbReference type="GO" id="GO:0015095">
    <property type="term" value="F:magnesium ion transmembrane transporter activity"/>
    <property type="evidence" value="ECO:0007669"/>
    <property type="project" value="TreeGrafter"/>
</dbReference>
<dbReference type="Gene3D" id="1.20.58.340">
    <property type="entry name" value="Magnesium transport protein CorA, transmembrane region"/>
    <property type="match status" value="2"/>
</dbReference>
<evidence type="ECO:0000313" key="13">
    <source>
        <dbReference type="EMBL" id="HJG30627.1"/>
    </source>
</evidence>
<protein>
    <recommendedName>
        <fullName evidence="15">Magnesium transporter CorA</fullName>
    </recommendedName>
</protein>
<dbReference type="PANTHER" id="PTHR46494:SF1">
    <property type="entry name" value="CORA FAMILY METAL ION TRANSPORTER (EUROFUNG)"/>
    <property type="match status" value="1"/>
</dbReference>
<evidence type="ECO:0000256" key="6">
    <source>
        <dbReference type="ARBA" id="ARBA00022842"/>
    </source>
</evidence>
<dbReference type="Proteomes" id="UP000746751">
    <property type="component" value="Unassembled WGS sequence"/>
</dbReference>
<keyword evidence="9 12" id="KW-0472">Membrane</keyword>
<dbReference type="InterPro" id="IPR002523">
    <property type="entry name" value="MgTranspt_CorA/ZnTranspt_ZntB"/>
</dbReference>
<dbReference type="Pfam" id="PF01544">
    <property type="entry name" value="CorA"/>
    <property type="match status" value="1"/>
</dbReference>
<keyword evidence="4" id="KW-1003">Cell membrane</keyword>
<comment type="subcellular location">
    <subcellularLocation>
        <location evidence="1">Cell membrane</location>
        <topology evidence="1">Multi-pass membrane protein</topology>
    </subcellularLocation>
</comment>
<gene>
    <name evidence="13" type="ORF">K8U80_04435</name>
</gene>
<dbReference type="SUPFAM" id="SSF143865">
    <property type="entry name" value="CorA soluble domain-like"/>
    <property type="match status" value="1"/>
</dbReference>
<evidence type="ECO:0000256" key="8">
    <source>
        <dbReference type="ARBA" id="ARBA00023065"/>
    </source>
</evidence>
<keyword evidence="8" id="KW-0406">Ion transport</keyword>
<evidence type="ECO:0000256" key="11">
    <source>
        <dbReference type="ARBA" id="ARBA00045497"/>
    </source>
</evidence>
<dbReference type="EMBL" id="DYVF01000031">
    <property type="protein sequence ID" value="HJG30627.1"/>
    <property type="molecule type" value="Genomic_DNA"/>
</dbReference>
<dbReference type="GO" id="GO:0050897">
    <property type="term" value="F:cobalt ion binding"/>
    <property type="evidence" value="ECO:0007669"/>
    <property type="project" value="TreeGrafter"/>
</dbReference>
<keyword evidence="5 12" id="KW-0812">Transmembrane</keyword>
<proteinExistence type="inferred from homology"/>
<reference evidence="13" key="2">
    <citation type="submission" date="2021-09" db="EMBL/GenBank/DDBJ databases">
        <authorList>
            <person name="Gilroy R."/>
        </authorList>
    </citation>
    <scope>NUCLEOTIDE SEQUENCE</scope>
    <source>
        <strain evidence="13">ChiGjej2B2-7701</strain>
    </source>
</reference>
<evidence type="ECO:0000256" key="4">
    <source>
        <dbReference type="ARBA" id="ARBA00022475"/>
    </source>
</evidence>
<dbReference type="GO" id="GO:0015087">
    <property type="term" value="F:cobalt ion transmembrane transporter activity"/>
    <property type="evidence" value="ECO:0007669"/>
    <property type="project" value="TreeGrafter"/>
</dbReference>
<dbReference type="InterPro" id="IPR045861">
    <property type="entry name" value="CorA_cytoplasmic_dom"/>
</dbReference>
<feature type="transmembrane region" description="Helical" evidence="12">
    <location>
        <begin position="278"/>
        <end position="299"/>
    </location>
</feature>
<keyword evidence="6" id="KW-0460">Magnesium</keyword>
<evidence type="ECO:0000256" key="3">
    <source>
        <dbReference type="ARBA" id="ARBA00022448"/>
    </source>
</evidence>
<reference evidence="13" key="1">
    <citation type="journal article" date="2021" name="PeerJ">
        <title>Extensive microbial diversity within the chicken gut microbiome revealed by metagenomics and culture.</title>
        <authorList>
            <person name="Gilroy R."/>
            <person name="Ravi A."/>
            <person name="Getino M."/>
            <person name="Pursley I."/>
            <person name="Horton D.L."/>
            <person name="Alikhan N.F."/>
            <person name="Baker D."/>
            <person name="Gharbi K."/>
            <person name="Hall N."/>
            <person name="Watson M."/>
            <person name="Adriaenssens E.M."/>
            <person name="Foster-Nyarko E."/>
            <person name="Jarju S."/>
            <person name="Secka A."/>
            <person name="Antonio M."/>
            <person name="Oren A."/>
            <person name="Chaudhuri R.R."/>
            <person name="La Ragione R."/>
            <person name="Hildebrand F."/>
            <person name="Pallen M.J."/>
        </authorList>
    </citation>
    <scope>NUCLEOTIDE SEQUENCE</scope>
    <source>
        <strain evidence="13">ChiGjej2B2-7701</strain>
    </source>
</reference>
<comment type="caution">
    <text evidence="13">The sequence shown here is derived from an EMBL/GenBank/DDBJ whole genome shotgun (WGS) entry which is preliminary data.</text>
</comment>
<evidence type="ECO:0008006" key="15">
    <source>
        <dbReference type="Google" id="ProtNLM"/>
    </source>
</evidence>
<accession>A0A921LR32</accession>
<evidence type="ECO:0000256" key="1">
    <source>
        <dbReference type="ARBA" id="ARBA00004651"/>
    </source>
</evidence>
<comment type="function">
    <text evidence="11">Mediates influx of magnesium ions. Alternates between open and closed states. Activated by low cytoplasmic Mg(2+) levels. Inactive when cytoplasmic Mg(2+) levels are high.</text>
</comment>
<comment type="similarity">
    <text evidence="2">Belongs to the CorA metal ion transporter (MIT) (TC 1.A.35) family.</text>
</comment>
<feature type="transmembrane region" description="Helical" evidence="12">
    <location>
        <begin position="246"/>
        <end position="266"/>
    </location>
</feature>
<evidence type="ECO:0000313" key="14">
    <source>
        <dbReference type="Proteomes" id="UP000746751"/>
    </source>
</evidence>
<evidence type="ECO:0000256" key="12">
    <source>
        <dbReference type="SAM" id="Phobius"/>
    </source>
</evidence>
<evidence type="ECO:0000256" key="9">
    <source>
        <dbReference type="ARBA" id="ARBA00023136"/>
    </source>
</evidence>